<reference evidence="1" key="1">
    <citation type="submission" date="2021-03" db="EMBL/GenBank/DDBJ databases">
        <authorList>
            <consortium name="DOE Joint Genome Institute"/>
            <person name="Ahrendt S."/>
            <person name="Looney B.P."/>
            <person name="Miyauchi S."/>
            <person name="Morin E."/>
            <person name="Drula E."/>
            <person name="Courty P.E."/>
            <person name="Chicoki N."/>
            <person name="Fauchery L."/>
            <person name="Kohler A."/>
            <person name="Kuo A."/>
            <person name="Labutti K."/>
            <person name="Pangilinan J."/>
            <person name="Lipzen A."/>
            <person name="Riley R."/>
            <person name="Andreopoulos W."/>
            <person name="He G."/>
            <person name="Johnson J."/>
            <person name="Barry K.W."/>
            <person name="Grigoriev I.V."/>
            <person name="Nagy L."/>
            <person name="Hibbett D."/>
            <person name="Henrissat B."/>
            <person name="Matheny P.B."/>
            <person name="Labbe J."/>
            <person name="Martin F."/>
        </authorList>
    </citation>
    <scope>NUCLEOTIDE SEQUENCE</scope>
    <source>
        <strain evidence="1">HHB10654</strain>
    </source>
</reference>
<keyword evidence="2" id="KW-1185">Reference proteome</keyword>
<dbReference type="Proteomes" id="UP000814140">
    <property type="component" value="Unassembled WGS sequence"/>
</dbReference>
<feature type="non-terminal residue" evidence="1">
    <location>
        <position position="137"/>
    </location>
</feature>
<protein>
    <submittedName>
        <fullName evidence="1">Uncharacterized protein</fullName>
    </submittedName>
</protein>
<evidence type="ECO:0000313" key="1">
    <source>
        <dbReference type="EMBL" id="KAI0061548.1"/>
    </source>
</evidence>
<gene>
    <name evidence="1" type="ORF">BV25DRAFT_1786772</name>
</gene>
<feature type="non-terminal residue" evidence="1">
    <location>
        <position position="1"/>
    </location>
</feature>
<dbReference type="EMBL" id="MU277212">
    <property type="protein sequence ID" value="KAI0061548.1"/>
    <property type="molecule type" value="Genomic_DNA"/>
</dbReference>
<accession>A0ACB8SZ91</accession>
<sequence length="137" mass="14881">ESTHHVHPGDLPYSTPVLRSASPSGSLTTEYGPDATSPALAELSADAFESAMEDALGLKRPPILGLPPFFPSRVKGMDEKVLFERVMVSLRWHVQRVEDDERAEAAVVRNLQSAREVEVLAAGVDEIMQSMMGPPLS</sequence>
<comment type="caution">
    <text evidence="1">The sequence shown here is derived from an EMBL/GenBank/DDBJ whole genome shotgun (WGS) entry which is preliminary data.</text>
</comment>
<proteinExistence type="predicted"/>
<evidence type="ECO:0000313" key="2">
    <source>
        <dbReference type="Proteomes" id="UP000814140"/>
    </source>
</evidence>
<reference evidence="1" key="2">
    <citation type="journal article" date="2022" name="New Phytol.">
        <title>Evolutionary transition to the ectomycorrhizal habit in the genomes of a hyperdiverse lineage of mushroom-forming fungi.</title>
        <authorList>
            <person name="Looney B."/>
            <person name="Miyauchi S."/>
            <person name="Morin E."/>
            <person name="Drula E."/>
            <person name="Courty P.E."/>
            <person name="Kohler A."/>
            <person name="Kuo A."/>
            <person name="LaButti K."/>
            <person name="Pangilinan J."/>
            <person name="Lipzen A."/>
            <person name="Riley R."/>
            <person name="Andreopoulos W."/>
            <person name="He G."/>
            <person name="Johnson J."/>
            <person name="Nolan M."/>
            <person name="Tritt A."/>
            <person name="Barry K.W."/>
            <person name="Grigoriev I.V."/>
            <person name="Nagy L.G."/>
            <person name="Hibbett D."/>
            <person name="Henrissat B."/>
            <person name="Matheny P.B."/>
            <person name="Labbe J."/>
            <person name="Martin F.M."/>
        </authorList>
    </citation>
    <scope>NUCLEOTIDE SEQUENCE</scope>
    <source>
        <strain evidence="1">HHB10654</strain>
    </source>
</reference>
<organism evidence="1 2">
    <name type="scientific">Artomyces pyxidatus</name>
    <dbReference type="NCBI Taxonomy" id="48021"/>
    <lineage>
        <taxon>Eukaryota</taxon>
        <taxon>Fungi</taxon>
        <taxon>Dikarya</taxon>
        <taxon>Basidiomycota</taxon>
        <taxon>Agaricomycotina</taxon>
        <taxon>Agaricomycetes</taxon>
        <taxon>Russulales</taxon>
        <taxon>Auriscalpiaceae</taxon>
        <taxon>Artomyces</taxon>
    </lineage>
</organism>
<name>A0ACB8SZ91_9AGAM</name>